<protein>
    <submittedName>
        <fullName evidence="1">Uncharacterized protein</fullName>
    </submittedName>
</protein>
<dbReference type="AlphaFoldDB" id="S0G852"/>
<sequence>MHIAVPGPGILSFMGTQVKRLMSRFSLSYLREDTCVEYFLHDMDNRAMVSLNLILSHDRFAKGLYVSKFYPQLYQTQNSRFLSAACFYLMIHHSAGMFGLADHCRVSLETDAHVFDDFYSRLPEFHFKIAHPRPCRRVCLYGSYQSLPIDTTPIQENQKLFL</sequence>
<reference evidence="1 2" key="1">
    <citation type="journal article" date="2013" name="Genome Announc.">
        <title>Draft Genome Sequence of Desulfotignum phosphitoxidans DSM 13687 Strain FiPS-3.</title>
        <authorList>
            <person name="Poehlein A."/>
            <person name="Daniel R."/>
            <person name="Simeonova D.D."/>
        </authorList>
    </citation>
    <scope>NUCLEOTIDE SEQUENCE [LARGE SCALE GENOMIC DNA]</scope>
    <source>
        <strain evidence="1 2">DSM 13687</strain>
    </source>
</reference>
<comment type="caution">
    <text evidence="1">The sequence shown here is derived from an EMBL/GenBank/DDBJ whole genome shotgun (WGS) entry which is preliminary data.</text>
</comment>
<accession>S0G852</accession>
<keyword evidence="2" id="KW-1185">Reference proteome</keyword>
<organism evidence="1 2">
    <name type="scientific">Desulfotignum phosphitoxidans DSM 13687</name>
    <dbReference type="NCBI Taxonomy" id="1286635"/>
    <lineage>
        <taxon>Bacteria</taxon>
        <taxon>Pseudomonadati</taxon>
        <taxon>Thermodesulfobacteriota</taxon>
        <taxon>Desulfobacteria</taxon>
        <taxon>Desulfobacterales</taxon>
        <taxon>Desulfobacteraceae</taxon>
        <taxon>Desulfotignum</taxon>
    </lineage>
</organism>
<dbReference type="OrthoDB" id="5418459at2"/>
<evidence type="ECO:0000313" key="2">
    <source>
        <dbReference type="Proteomes" id="UP000014216"/>
    </source>
</evidence>
<dbReference type="EMBL" id="APJX01000001">
    <property type="protein sequence ID" value="EMS81707.1"/>
    <property type="molecule type" value="Genomic_DNA"/>
</dbReference>
<name>S0G852_9BACT</name>
<evidence type="ECO:0000313" key="1">
    <source>
        <dbReference type="EMBL" id="EMS81707.1"/>
    </source>
</evidence>
<dbReference type="Proteomes" id="UP000014216">
    <property type="component" value="Unassembled WGS sequence"/>
</dbReference>
<proteinExistence type="predicted"/>
<gene>
    <name evidence="1" type="ORF">Dpo_1c08480</name>
</gene>